<dbReference type="GeneID" id="90985601"/>
<evidence type="ECO:0000256" key="11">
    <source>
        <dbReference type="ARBA" id="ARBA00023180"/>
    </source>
</evidence>
<evidence type="ECO:0000256" key="3">
    <source>
        <dbReference type="ARBA" id="ARBA00010333"/>
    </source>
</evidence>
<dbReference type="Pfam" id="PF00497">
    <property type="entry name" value="SBP_bac_3"/>
    <property type="match status" value="2"/>
</dbReference>
<dbReference type="EMBL" id="ADFP01000093">
    <property type="protein sequence ID" value="EFB90152.1"/>
    <property type="molecule type" value="Genomic_DNA"/>
</dbReference>
<dbReference type="InterPro" id="IPR018313">
    <property type="entry name" value="SBP_3_CS"/>
</dbReference>
<comment type="similarity">
    <text evidence="3">Belongs to the bacterial solute-binding protein 3 family.</text>
</comment>
<feature type="chain" id="PRO_5046804351" evidence="14">
    <location>
        <begin position="25"/>
        <end position="505"/>
    </location>
</feature>
<feature type="domain" description="Solute-binding protein family 3/N-terminal" evidence="15">
    <location>
        <begin position="275"/>
        <end position="502"/>
    </location>
</feature>
<keyword evidence="7" id="KW-1133">Transmembrane helix</keyword>
<protein>
    <submittedName>
        <fullName evidence="18">ABC transporter, substrate-binding protein, family 3</fullName>
    </submittedName>
</protein>
<evidence type="ECO:0000256" key="10">
    <source>
        <dbReference type="ARBA" id="ARBA00023170"/>
    </source>
</evidence>
<evidence type="ECO:0000259" key="16">
    <source>
        <dbReference type="SMART" id="SM00079"/>
    </source>
</evidence>
<feature type="domain" description="Ionotropic glutamate receptor L-glutamate and glycine-binding" evidence="17">
    <location>
        <begin position="288"/>
        <end position="335"/>
    </location>
</feature>
<dbReference type="Gene3D" id="3.40.190.10">
    <property type="entry name" value="Periplasmic binding protein-like II"/>
    <property type="match status" value="4"/>
</dbReference>
<evidence type="ECO:0000256" key="4">
    <source>
        <dbReference type="ARBA" id="ARBA00022448"/>
    </source>
</evidence>
<feature type="domain" description="Solute-binding protein family 3/N-terminal" evidence="15">
    <location>
        <begin position="32"/>
        <end position="261"/>
    </location>
</feature>
<evidence type="ECO:0000256" key="14">
    <source>
        <dbReference type="SAM" id="SignalP"/>
    </source>
</evidence>
<dbReference type="Proteomes" id="UP000006462">
    <property type="component" value="Unassembled WGS sequence"/>
</dbReference>
<evidence type="ECO:0000256" key="7">
    <source>
        <dbReference type="ARBA" id="ARBA00022989"/>
    </source>
</evidence>
<comment type="caution">
    <text evidence="18">The sequence shown here is derived from an EMBL/GenBank/DDBJ whole genome shotgun (WGS) entry which is preliminary data.</text>
</comment>
<dbReference type="RefSeq" id="WP_009165383.1">
    <property type="nucleotide sequence ID" value="NZ_ADFP01000093.1"/>
</dbReference>
<dbReference type="SMART" id="SM00062">
    <property type="entry name" value="PBPb"/>
    <property type="match status" value="2"/>
</dbReference>
<keyword evidence="5" id="KW-0812">Transmembrane</keyword>
<evidence type="ECO:0000256" key="8">
    <source>
        <dbReference type="ARBA" id="ARBA00023065"/>
    </source>
</evidence>
<evidence type="ECO:0000256" key="5">
    <source>
        <dbReference type="ARBA" id="ARBA00022692"/>
    </source>
</evidence>
<keyword evidence="6 14" id="KW-0732">Signal</keyword>
<evidence type="ECO:0000259" key="15">
    <source>
        <dbReference type="SMART" id="SM00062"/>
    </source>
</evidence>
<evidence type="ECO:0000256" key="12">
    <source>
        <dbReference type="ARBA" id="ARBA00023286"/>
    </source>
</evidence>
<gene>
    <name evidence="18" type="ORF">HMPREF7215_0876</name>
</gene>
<dbReference type="SUPFAM" id="SSF53850">
    <property type="entry name" value="Periplasmic binding protein-like II"/>
    <property type="match status" value="2"/>
</dbReference>
<dbReference type="SMART" id="SM00918">
    <property type="entry name" value="Lig_chan-Glu_bd"/>
    <property type="match status" value="2"/>
</dbReference>
<feature type="domain" description="Ionotropic glutamate receptor L-glutamate and glycine-binding" evidence="17">
    <location>
        <begin position="43"/>
        <end position="92"/>
    </location>
</feature>
<dbReference type="InterPro" id="IPR001320">
    <property type="entry name" value="Iontro_rcpt_C"/>
</dbReference>
<proteinExistence type="inferred from homology"/>
<feature type="signal peptide" evidence="14">
    <location>
        <begin position="1"/>
        <end position="24"/>
    </location>
</feature>
<keyword evidence="10" id="KW-0675">Receptor</keyword>
<evidence type="ECO:0000256" key="6">
    <source>
        <dbReference type="ARBA" id="ARBA00022729"/>
    </source>
</evidence>
<evidence type="ECO:0000259" key="17">
    <source>
        <dbReference type="SMART" id="SM00918"/>
    </source>
</evidence>
<keyword evidence="9" id="KW-0472">Membrane</keyword>
<keyword evidence="19" id="KW-1185">Reference proteome</keyword>
<dbReference type="PANTHER" id="PTHR35936">
    <property type="entry name" value="MEMBRANE-BOUND LYTIC MUREIN TRANSGLYCOSYLASE F"/>
    <property type="match status" value="1"/>
</dbReference>
<comment type="subcellular location">
    <subcellularLocation>
        <location evidence="2">Cell envelope</location>
    </subcellularLocation>
    <subcellularLocation>
        <location evidence="1">Membrane</location>
        <topology evidence="1">Multi-pass membrane protein</topology>
    </subcellularLocation>
</comment>
<evidence type="ECO:0000256" key="1">
    <source>
        <dbReference type="ARBA" id="ARBA00004141"/>
    </source>
</evidence>
<keyword evidence="11" id="KW-0325">Glycoprotein</keyword>
<accession>A0ABM9ZTA5</accession>
<dbReference type="InterPro" id="IPR019594">
    <property type="entry name" value="Glu/Gly-bd"/>
</dbReference>
<organism evidence="18 19">
    <name type="scientific">Pyramidobacter piscolens W5455</name>
    <dbReference type="NCBI Taxonomy" id="352165"/>
    <lineage>
        <taxon>Bacteria</taxon>
        <taxon>Thermotogati</taxon>
        <taxon>Synergistota</taxon>
        <taxon>Synergistia</taxon>
        <taxon>Synergistales</taxon>
        <taxon>Dethiosulfovibrionaceae</taxon>
        <taxon>Pyramidobacter</taxon>
    </lineage>
</organism>
<evidence type="ECO:0000256" key="2">
    <source>
        <dbReference type="ARBA" id="ARBA00004196"/>
    </source>
</evidence>
<keyword evidence="12" id="KW-1071">Ligand-gated ion channel</keyword>
<feature type="domain" description="Ionotropic glutamate receptor C-terminal" evidence="16">
    <location>
        <begin position="32"/>
        <end position="260"/>
    </location>
</feature>
<evidence type="ECO:0000256" key="13">
    <source>
        <dbReference type="ARBA" id="ARBA00023303"/>
    </source>
</evidence>
<dbReference type="PANTHER" id="PTHR35936:SF38">
    <property type="entry name" value="GLUTAMINE-BINDING PERIPLASMIC PROTEIN"/>
    <property type="match status" value="1"/>
</dbReference>
<evidence type="ECO:0000313" key="19">
    <source>
        <dbReference type="Proteomes" id="UP000006462"/>
    </source>
</evidence>
<name>A0ABM9ZTA5_9BACT</name>
<keyword evidence="4" id="KW-0813">Transport</keyword>
<keyword evidence="13" id="KW-0407">Ion channel</keyword>
<keyword evidence="8" id="KW-0406">Ion transport</keyword>
<dbReference type="SMART" id="SM00079">
    <property type="entry name" value="PBPe"/>
    <property type="match status" value="1"/>
</dbReference>
<sequence>MKFSVKKFAAGVAAAMLCAASALAAKPLEGQKLKMAVSPTFPPFEFERLDEQGNARIVGYDIDMVDAIAAELGFTYELVHTNFKGLMGELASHRVDFVVSGMSPTEERRKTVDFSVPYYYCQTSIIQHKGANIKTVADLKGKRIAASFGTQYADFAEAAGAVVAAMDSSTYSMQELLAGRADGVVQDAASASIRVKQHPGLEYFVLPQDELDKVQGGNVSDCFAAVFPKGSKLEPLFTGQIEKMQADGTMKAIYEKWIGPWPYGDAAAKPLQGEHYKLAINATFAPFEFAQVNDTGESVITGFDIDVLDAIAAALGFTYEIKDMNFSGLIGELHSGRADFVISGLSDTEERRKSVDFSVPYYFCKTAIVSPAAAPLKNMAEMKGKKIATVFGTEYAKVVEASGSIPTLLDNSTMVTQELLNGRVDGAVMDASQAKTKCEQNGGYVYHVIPNEDLESAHYVSGAYSIAFRKGSGLIPLFNEQIGKMFASGRMNELIVKWMGEEFVK</sequence>
<evidence type="ECO:0000313" key="18">
    <source>
        <dbReference type="EMBL" id="EFB90152.1"/>
    </source>
</evidence>
<dbReference type="PROSITE" id="PS01039">
    <property type="entry name" value="SBP_BACTERIAL_3"/>
    <property type="match status" value="2"/>
</dbReference>
<dbReference type="InterPro" id="IPR001638">
    <property type="entry name" value="Solute-binding_3/MltF_N"/>
</dbReference>
<evidence type="ECO:0000256" key="9">
    <source>
        <dbReference type="ARBA" id="ARBA00023136"/>
    </source>
</evidence>
<reference evidence="18 19" key="1">
    <citation type="submission" date="2009-12" db="EMBL/GenBank/DDBJ databases">
        <authorList>
            <person name="Shrivastava S."/>
            <person name="Madupu R."/>
            <person name="Durkin A.S."/>
            <person name="Torralba M."/>
            <person name="Methe B."/>
            <person name="Sutton G.G."/>
            <person name="Strausberg R.L."/>
            <person name="Nelson K.E."/>
        </authorList>
    </citation>
    <scope>NUCLEOTIDE SEQUENCE [LARGE SCALE GENOMIC DNA]</scope>
    <source>
        <strain evidence="18 19">W5455</strain>
    </source>
</reference>